<feature type="domain" description="Peptidase M14" evidence="5">
    <location>
        <begin position="391"/>
        <end position="499"/>
    </location>
</feature>
<dbReference type="InterPro" id="IPR050821">
    <property type="entry name" value="Cytosolic_carboxypeptidase"/>
</dbReference>
<feature type="compositionally biased region" description="Low complexity" evidence="4">
    <location>
        <begin position="171"/>
        <end position="181"/>
    </location>
</feature>
<protein>
    <recommendedName>
        <fullName evidence="5">Peptidase M14 domain-containing protein</fullName>
    </recommendedName>
</protein>
<dbReference type="PROSITE" id="PS52035">
    <property type="entry name" value="PEPTIDASE_M14"/>
    <property type="match status" value="1"/>
</dbReference>
<comment type="caution">
    <text evidence="6">The sequence shown here is derived from an EMBL/GenBank/DDBJ whole genome shotgun (WGS) entry which is preliminary data.</text>
</comment>
<proteinExistence type="inferred from homology"/>
<dbReference type="PANTHER" id="PTHR12756">
    <property type="entry name" value="CYTOSOLIC CARBOXYPEPTIDASE"/>
    <property type="match status" value="1"/>
</dbReference>
<keyword evidence="7" id="KW-1185">Reference proteome</keyword>
<dbReference type="PANTHER" id="PTHR12756:SF12">
    <property type="entry name" value="CYTOSOLIC CARBOXYPEPTIDASE-LIKE PROTEIN 5"/>
    <property type="match status" value="1"/>
</dbReference>
<organism evidence="6 7">
    <name type="scientific">Anaeromyces robustus</name>
    <dbReference type="NCBI Taxonomy" id="1754192"/>
    <lineage>
        <taxon>Eukaryota</taxon>
        <taxon>Fungi</taxon>
        <taxon>Fungi incertae sedis</taxon>
        <taxon>Chytridiomycota</taxon>
        <taxon>Chytridiomycota incertae sedis</taxon>
        <taxon>Neocallimastigomycetes</taxon>
        <taxon>Neocallimastigales</taxon>
        <taxon>Neocallimastigaceae</taxon>
        <taxon>Anaeromyces</taxon>
    </lineage>
</organism>
<sequence length="499" mass="58419">MKTFVGNFCFDSNFDNGNLHKVVEVEEFQPLINDTKILKKHEFQDIINSIKGLKLRTIQTQEFTSIPKKETYNKPKIAHVKRYCLWTKPDAYDSGVNVKNRTWFYFSVKECSSLLSDVTNLSHTEENSNNNKNNNLINISNLSESSIDNSNNELINKEKKKTNDNDKFNVSKDNNNENEVNNDTEKVKEHWTILQFRLMNLNNVNRLFNAGMRPVWCSSINKNWKTVSKSLLYEKVNNGLQVTFEVTIPPYSNENISYYFAYCKPYSYSDLQHKILSLKNDYLCYISNSNKINIIDYSNDGTNEKISKNQNNFIKNILIKSNSFNNKKTTSLMTNPKYFWDYLLTEDTNKNSINKSKFTYNNIYFNHQVLIHSYDKLYLDLITISSTKGIIPNKYEEINIEKLFPLKNEEKIKMFDYHKSSSNLNIDDFIKNKKSKKNSNNKKTIIFISSRVHPGEVVSSYITDGIIEFLMRDNDIRSKILRDKYVFKIVPMINPDGVK</sequence>
<evidence type="ECO:0000256" key="4">
    <source>
        <dbReference type="SAM" id="MobiDB-lite"/>
    </source>
</evidence>
<dbReference type="SUPFAM" id="SSF53187">
    <property type="entry name" value="Zn-dependent exopeptidases"/>
    <property type="match status" value="1"/>
</dbReference>
<evidence type="ECO:0000259" key="5">
    <source>
        <dbReference type="PROSITE" id="PS52035"/>
    </source>
</evidence>
<dbReference type="Gene3D" id="3.40.630.10">
    <property type="entry name" value="Zn peptidases"/>
    <property type="match status" value="1"/>
</dbReference>
<gene>
    <name evidence="6" type="ORF">BCR32DRAFT_249176</name>
</gene>
<accession>A0A1Y1WQS8</accession>
<dbReference type="GO" id="GO:0006508">
    <property type="term" value="P:proteolysis"/>
    <property type="evidence" value="ECO:0007669"/>
    <property type="project" value="InterPro"/>
</dbReference>
<dbReference type="GO" id="GO:0008270">
    <property type="term" value="F:zinc ion binding"/>
    <property type="evidence" value="ECO:0007669"/>
    <property type="project" value="InterPro"/>
</dbReference>
<feature type="region of interest" description="Disordered" evidence="4">
    <location>
        <begin position="157"/>
        <end position="184"/>
    </location>
</feature>
<name>A0A1Y1WQS8_9FUNG</name>
<dbReference type="STRING" id="1754192.A0A1Y1WQS8"/>
<dbReference type="GO" id="GO:0004181">
    <property type="term" value="F:metallocarboxypeptidase activity"/>
    <property type="evidence" value="ECO:0007669"/>
    <property type="project" value="InterPro"/>
</dbReference>
<evidence type="ECO:0000313" key="7">
    <source>
        <dbReference type="Proteomes" id="UP000193944"/>
    </source>
</evidence>
<dbReference type="EMBL" id="MCFG01000330">
    <property type="protein sequence ID" value="ORX75893.1"/>
    <property type="molecule type" value="Genomic_DNA"/>
</dbReference>
<feature type="compositionally biased region" description="Basic and acidic residues" evidence="4">
    <location>
        <begin position="157"/>
        <end position="170"/>
    </location>
</feature>
<comment type="caution">
    <text evidence="3">Lacks conserved residue(s) required for the propagation of feature annotation.</text>
</comment>
<evidence type="ECO:0000313" key="6">
    <source>
        <dbReference type="EMBL" id="ORX75893.1"/>
    </source>
</evidence>
<evidence type="ECO:0000256" key="3">
    <source>
        <dbReference type="PROSITE-ProRule" id="PRU01379"/>
    </source>
</evidence>
<dbReference type="Pfam" id="PF00246">
    <property type="entry name" value="Peptidase_M14"/>
    <property type="match status" value="1"/>
</dbReference>
<evidence type="ECO:0000256" key="2">
    <source>
        <dbReference type="ARBA" id="ARBA00005988"/>
    </source>
</evidence>
<comment type="cofactor">
    <cofactor evidence="1">
        <name>Zn(2+)</name>
        <dbReference type="ChEBI" id="CHEBI:29105"/>
    </cofactor>
</comment>
<comment type="similarity">
    <text evidence="2 3">Belongs to the peptidase M14 family.</text>
</comment>
<reference evidence="6 7" key="1">
    <citation type="submission" date="2016-08" db="EMBL/GenBank/DDBJ databases">
        <title>A Parts List for Fungal Cellulosomes Revealed by Comparative Genomics.</title>
        <authorList>
            <consortium name="DOE Joint Genome Institute"/>
            <person name="Haitjema C.H."/>
            <person name="Gilmore S.P."/>
            <person name="Henske J.K."/>
            <person name="Solomon K.V."/>
            <person name="De Groot R."/>
            <person name="Kuo A."/>
            <person name="Mondo S.J."/>
            <person name="Salamov A.A."/>
            <person name="Labutti K."/>
            <person name="Zhao Z."/>
            <person name="Chiniquy J."/>
            <person name="Barry K."/>
            <person name="Brewer H.M."/>
            <person name="Purvine S.O."/>
            <person name="Wright A.T."/>
            <person name="Boxma B."/>
            <person name="Van Alen T."/>
            <person name="Hackstein J.H."/>
            <person name="Baker S.E."/>
            <person name="Grigoriev I.V."/>
            <person name="O'Malley M.A."/>
        </authorList>
    </citation>
    <scope>NUCLEOTIDE SEQUENCE [LARGE SCALE GENOMIC DNA]</scope>
    <source>
        <strain evidence="6 7">S4</strain>
    </source>
</reference>
<evidence type="ECO:0000256" key="1">
    <source>
        <dbReference type="ARBA" id="ARBA00001947"/>
    </source>
</evidence>
<dbReference type="AlphaFoldDB" id="A0A1Y1WQS8"/>
<reference evidence="6 7" key="2">
    <citation type="submission" date="2016-08" db="EMBL/GenBank/DDBJ databases">
        <title>Pervasive Adenine N6-methylation of Active Genes in Fungi.</title>
        <authorList>
            <consortium name="DOE Joint Genome Institute"/>
            <person name="Mondo S.J."/>
            <person name="Dannebaum R.O."/>
            <person name="Kuo R.C."/>
            <person name="Labutti K."/>
            <person name="Haridas S."/>
            <person name="Kuo A."/>
            <person name="Salamov A."/>
            <person name="Ahrendt S.R."/>
            <person name="Lipzen A."/>
            <person name="Sullivan W."/>
            <person name="Andreopoulos W.B."/>
            <person name="Clum A."/>
            <person name="Lindquist E."/>
            <person name="Daum C."/>
            <person name="Ramamoorthy G.K."/>
            <person name="Gryganskyi A."/>
            <person name="Culley D."/>
            <person name="Magnuson J.K."/>
            <person name="James T.Y."/>
            <person name="O'Malley M.A."/>
            <person name="Stajich J.E."/>
            <person name="Spatafora J.W."/>
            <person name="Visel A."/>
            <person name="Grigoriev I.V."/>
        </authorList>
    </citation>
    <scope>NUCLEOTIDE SEQUENCE [LARGE SCALE GENOMIC DNA]</scope>
    <source>
        <strain evidence="6 7">S4</strain>
    </source>
</reference>
<dbReference type="OrthoDB" id="10253041at2759"/>
<dbReference type="Proteomes" id="UP000193944">
    <property type="component" value="Unassembled WGS sequence"/>
</dbReference>
<dbReference type="InterPro" id="IPR000834">
    <property type="entry name" value="Peptidase_M14"/>
</dbReference>